<evidence type="ECO:0000313" key="9">
    <source>
        <dbReference type="EMBL" id="AHF14366.1"/>
    </source>
</evidence>
<dbReference type="HOGENOM" id="CLU_002934_0_1_10"/>
<evidence type="ECO:0000256" key="5">
    <source>
        <dbReference type="ARBA" id="ARBA00022801"/>
    </source>
</evidence>
<reference evidence="9 10" key="1">
    <citation type="submission" date="2013-12" db="EMBL/GenBank/DDBJ databases">
        <authorList>
            <consortium name="DOE Joint Genome Institute"/>
            <person name="Eisen J."/>
            <person name="Huntemann M."/>
            <person name="Han J."/>
            <person name="Chen A."/>
            <person name="Kyrpides N."/>
            <person name="Mavromatis K."/>
            <person name="Markowitz V."/>
            <person name="Palaniappan K."/>
            <person name="Ivanova N."/>
            <person name="Schaumberg A."/>
            <person name="Pati A."/>
            <person name="Liolios K."/>
            <person name="Nordberg H.P."/>
            <person name="Cantor M.N."/>
            <person name="Hua S.X."/>
            <person name="Woyke T."/>
        </authorList>
    </citation>
    <scope>NUCLEOTIDE SEQUENCE [LARGE SCALE GENOMIC DNA]</scope>
    <source>
        <strain evidence="10">DSM 19437</strain>
    </source>
</reference>
<dbReference type="SMART" id="SM00812">
    <property type="entry name" value="Alpha_L_fucos"/>
    <property type="match status" value="1"/>
</dbReference>
<dbReference type="GO" id="GO:0004560">
    <property type="term" value="F:alpha-L-fucosidase activity"/>
    <property type="evidence" value="ECO:0007669"/>
    <property type="project" value="InterPro"/>
</dbReference>
<dbReference type="GO" id="GO:0006004">
    <property type="term" value="P:fucose metabolic process"/>
    <property type="evidence" value="ECO:0007669"/>
    <property type="project" value="InterPro"/>
</dbReference>
<dbReference type="PANTHER" id="PTHR10030:SF37">
    <property type="entry name" value="ALPHA-L-FUCOSIDASE-RELATED"/>
    <property type="match status" value="1"/>
</dbReference>
<comment type="similarity">
    <text evidence="2">Belongs to the glycosyl hydrolase 29 family.</text>
</comment>
<evidence type="ECO:0000256" key="4">
    <source>
        <dbReference type="ARBA" id="ARBA00022729"/>
    </source>
</evidence>
<sequence length="498" mass="57691">MKLNIFKATVILFLCCTLLQAKAQSWSGPQEKPKEHKELKYGPLHHGKRTDAAMQRFREYGLGQFIHWGVYAIAGGEWNGVKTNQASEWIRAWNGPTAPKDWKNTYDNLYKQFDPKNFDAKRWARQAKAMGARYVIFTTKHHDGFCMWPSKFSDYTVKETPYKKDIVKQIVDAYTDEGIDVYLYFSIIDWHNIDYRSGAPKTDEEKASYQRFLTYTRNQLFELMSNYPKMKGFWFDGTWDKAWIDSYAFTYQLEKDLRAAHPGLIIGSRFRNDEYGKRHFDSNGELLGDYEQGWERKLPAKYEWLDGNDWDCVMTIPPNGWGYIKDWSRFYTKTSYDLIDMLMHSVSMGGNFVLNFGPDGNGNMSPGEDVLAKQIGNWITLNKEAVYGVTHAPLEPCNYGYYTQKENNLYLTVFNRPVNNMVRIKLPKTATDVPVTASLLVNGASLKMKFTDIGLDLDRNVYFDITLPDNFVSKDPFVIKITTRKGKINAAELEKAHM</sequence>
<accession>W0EZ54</accession>
<gene>
    <name evidence="9" type="ORF">NIASO_02565</name>
</gene>
<keyword evidence="4 7" id="KW-0732">Signal</keyword>
<keyword evidence="5" id="KW-0378">Hydrolase</keyword>
<dbReference type="OrthoDB" id="107551at2"/>
<dbReference type="InterPro" id="IPR000933">
    <property type="entry name" value="Glyco_hydro_29"/>
</dbReference>
<dbReference type="PIRSF" id="PIRSF001092">
    <property type="entry name" value="Alpha-L-fucosidase"/>
    <property type="match status" value="1"/>
</dbReference>
<keyword evidence="10" id="KW-1185">Reference proteome</keyword>
<evidence type="ECO:0000256" key="7">
    <source>
        <dbReference type="SAM" id="SignalP"/>
    </source>
</evidence>
<dbReference type="SUPFAM" id="SSF51445">
    <property type="entry name" value="(Trans)glycosidases"/>
    <property type="match status" value="1"/>
</dbReference>
<dbReference type="AlphaFoldDB" id="W0EZ54"/>
<protein>
    <recommendedName>
        <fullName evidence="3">alpha-L-fucosidase</fullName>
        <ecNumber evidence="3">3.2.1.51</ecNumber>
    </recommendedName>
</protein>
<dbReference type="PRINTS" id="PR00741">
    <property type="entry name" value="GLHYDRLASE29"/>
</dbReference>
<dbReference type="EC" id="3.2.1.51" evidence="3"/>
<dbReference type="PANTHER" id="PTHR10030">
    <property type="entry name" value="ALPHA-L-FUCOSIDASE"/>
    <property type="match status" value="1"/>
</dbReference>
<dbReference type="EMBL" id="CP007035">
    <property type="protein sequence ID" value="AHF14366.1"/>
    <property type="molecule type" value="Genomic_DNA"/>
</dbReference>
<dbReference type="InterPro" id="IPR013780">
    <property type="entry name" value="Glyco_hydro_b"/>
</dbReference>
<name>W0EZ54_9BACT</name>
<dbReference type="eggNOG" id="COG3669">
    <property type="taxonomic scope" value="Bacteria"/>
</dbReference>
<proteinExistence type="inferred from homology"/>
<dbReference type="RefSeq" id="WP_008583851.1">
    <property type="nucleotide sequence ID" value="NZ_CP007035.1"/>
</dbReference>
<evidence type="ECO:0000313" key="10">
    <source>
        <dbReference type="Proteomes" id="UP000003586"/>
    </source>
</evidence>
<dbReference type="GO" id="GO:0016139">
    <property type="term" value="P:glycoside catabolic process"/>
    <property type="evidence" value="ECO:0007669"/>
    <property type="project" value="TreeGrafter"/>
</dbReference>
<organism evidence="9 10">
    <name type="scientific">Niabella soli DSM 19437</name>
    <dbReference type="NCBI Taxonomy" id="929713"/>
    <lineage>
        <taxon>Bacteria</taxon>
        <taxon>Pseudomonadati</taxon>
        <taxon>Bacteroidota</taxon>
        <taxon>Chitinophagia</taxon>
        <taxon>Chitinophagales</taxon>
        <taxon>Chitinophagaceae</taxon>
        <taxon>Niabella</taxon>
    </lineage>
</organism>
<evidence type="ECO:0000256" key="2">
    <source>
        <dbReference type="ARBA" id="ARBA00007951"/>
    </source>
</evidence>
<dbReference type="InterPro" id="IPR016286">
    <property type="entry name" value="FUC_metazoa-typ"/>
</dbReference>
<keyword evidence="6" id="KW-0326">Glycosidase</keyword>
<feature type="domain" description="Glycoside hydrolase family 29 N-terminal" evidence="8">
    <location>
        <begin position="34"/>
        <end position="384"/>
    </location>
</feature>
<dbReference type="KEGG" id="nso:NIASO_02565"/>
<evidence type="ECO:0000256" key="1">
    <source>
        <dbReference type="ARBA" id="ARBA00004071"/>
    </source>
</evidence>
<evidence type="ECO:0000256" key="6">
    <source>
        <dbReference type="ARBA" id="ARBA00023295"/>
    </source>
</evidence>
<feature type="chain" id="PRO_5004788441" description="alpha-L-fucosidase" evidence="7">
    <location>
        <begin position="24"/>
        <end position="498"/>
    </location>
</feature>
<dbReference type="InterPro" id="IPR017853">
    <property type="entry name" value="GH"/>
</dbReference>
<dbReference type="STRING" id="929713.NIASO_02565"/>
<evidence type="ECO:0000256" key="3">
    <source>
        <dbReference type="ARBA" id="ARBA00012662"/>
    </source>
</evidence>
<feature type="signal peptide" evidence="7">
    <location>
        <begin position="1"/>
        <end position="23"/>
    </location>
</feature>
<dbReference type="Gene3D" id="2.60.40.1180">
    <property type="entry name" value="Golgi alpha-mannosidase II"/>
    <property type="match status" value="1"/>
</dbReference>
<dbReference type="Pfam" id="PF01120">
    <property type="entry name" value="Alpha_L_fucos"/>
    <property type="match status" value="1"/>
</dbReference>
<dbReference type="Proteomes" id="UP000003586">
    <property type="component" value="Chromosome"/>
</dbReference>
<dbReference type="Gene3D" id="3.20.20.80">
    <property type="entry name" value="Glycosidases"/>
    <property type="match status" value="1"/>
</dbReference>
<evidence type="ECO:0000259" key="8">
    <source>
        <dbReference type="Pfam" id="PF01120"/>
    </source>
</evidence>
<dbReference type="GO" id="GO:0005764">
    <property type="term" value="C:lysosome"/>
    <property type="evidence" value="ECO:0007669"/>
    <property type="project" value="TreeGrafter"/>
</dbReference>
<dbReference type="InterPro" id="IPR057739">
    <property type="entry name" value="Glyco_hydro_29_N"/>
</dbReference>
<comment type="function">
    <text evidence="1">Alpha-L-fucosidase is responsible for hydrolyzing the alpha-1,6-linked fucose joined to the reducing-end N-acetylglucosamine of the carbohydrate moieties of glycoproteins.</text>
</comment>